<keyword evidence="2" id="KW-1185">Reference proteome</keyword>
<sequence length="49" mass="5512">MGLKETKLTYFLIQQSPATRKITIVTDHQALGLSSSFSFYCQKQTSSVK</sequence>
<evidence type="ECO:0000313" key="2">
    <source>
        <dbReference type="Proteomes" id="UP000192266"/>
    </source>
</evidence>
<proteinExistence type="predicted"/>
<protein>
    <submittedName>
        <fullName evidence="1">Uncharacterized protein</fullName>
    </submittedName>
</protein>
<accession>A0A1W1W5M9</accession>
<dbReference type="Proteomes" id="UP000192266">
    <property type="component" value="Unassembled WGS sequence"/>
</dbReference>
<reference evidence="1 2" key="1">
    <citation type="submission" date="2017-04" db="EMBL/GenBank/DDBJ databases">
        <authorList>
            <person name="Afonso C.L."/>
            <person name="Miller P.J."/>
            <person name="Scott M.A."/>
            <person name="Spackman E."/>
            <person name="Goraichik I."/>
            <person name="Dimitrov K.M."/>
            <person name="Suarez D.L."/>
            <person name="Swayne D.E."/>
        </authorList>
    </citation>
    <scope>NUCLEOTIDE SEQUENCE [LARGE SCALE GENOMIC DNA]</scope>
    <source>
        <strain evidence="1 2">DSM 11622</strain>
    </source>
</reference>
<gene>
    <name evidence="1" type="ORF">SAMN00120144_3227</name>
</gene>
<dbReference type="AlphaFoldDB" id="A0A1W1W5M9"/>
<dbReference type="EMBL" id="FWWW01000102">
    <property type="protein sequence ID" value="SMC00414.1"/>
    <property type="molecule type" value="Genomic_DNA"/>
</dbReference>
<organism evidence="1 2">
    <name type="scientific">Hymenobacter roseosalivarius DSM 11622</name>
    <dbReference type="NCBI Taxonomy" id="645990"/>
    <lineage>
        <taxon>Bacteria</taxon>
        <taxon>Pseudomonadati</taxon>
        <taxon>Bacteroidota</taxon>
        <taxon>Cytophagia</taxon>
        <taxon>Cytophagales</taxon>
        <taxon>Hymenobacteraceae</taxon>
        <taxon>Hymenobacter</taxon>
    </lineage>
</organism>
<evidence type="ECO:0000313" key="1">
    <source>
        <dbReference type="EMBL" id="SMC00414.1"/>
    </source>
</evidence>
<name>A0A1W1W5M9_9BACT</name>